<dbReference type="InterPro" id="IPR021080">
    <property type="entry name" value="Minor_capsid_protein"/>
</dbReference>
<accession>A0ABV2EPH3</accession>
<proteinExistence type="predicted"/>
<evidence type="ECO:0008006" key="3">
    <source>
        <dbReference type="Google" id="ProtNLM"/>
    </source>
</evidence>
<dbReference type="EMBL" id="JBEPLX010000002">
    <property type="protein sequence ID" value="MET3533091.1"/>
    <property type="molecule type" value="Genomic_DNA"/>
</dbReference>
<dbReference type="Proteomes" id="UP001549134">
    <property type="component" value="Unassembled WGS sequence"/>
</dbReference>
<keyword evidence="2" id="KW-1185">Reference proteome</keyword>
<gene>
    <name evidence="1" type="ORF">ABID50_000241</name>
</gene>
<sequence length="113" mass="12676">MADVKVTVDLKGYDKKLSKANFQKGQFVMANQMLADMTPFVPFEEGALSGSGMVESNGEILSWDTPYAKRWFFNHANFQTTFHPQATSRWDLAAQGMYGNTWPDKFVEGAGLQ</sequence>
<evidence type="ECO:0000313" key="2">
    <source>
        <dbReference type="Proteomes" id="UP001549134"/>
    </source>
</evidence>
<comment type="caution">
    <text evidence="1">The sequence shown here is derived from an EMBL/GenBank/DDBJ whole genome shotgun (WGS) entry which is preliminary data.</text>
</comment>
<dbReference type="GeneID" id="78827705"/>
<name>A0ABV2EPH3_9STRE</name>
<evidence type="ECO:0000313" key="1">
    <source>
        <dbReference type="EMBL" id="MET3533091.1"/>
    </source>
</evidence>
<organism evidence="1 2">
    <name type="scientific">Streptococcus parasuis</name>
    <dbReference type="NCBI Taxonomy" id="1501662"/>
    <lineage>
        <taxon>Bacteria</taxon>
        <taxon>Bacillati</taxon>
        <taxon>Bacillota</taxon>
        <taxon>Bacilli</taxon>
        <taxon>Lactobacillales</taxon>
        <taxon>Streptococcaceae</taxon>
        <taxon>Streptococcus</taxon>
    </lineage>
</organism>
<protein>
    <recommendedName>
        <fullName evidence="3">Minor capsid protein</fullName>
    </recommendedName>
</protein>
<dbReference type="Pfam" id="PF11114">
    <property type="entry name" value="Minor_capsid_2"/>
    <property type="match status" value="1"/>
</dbReference>
<dbReference type="RefSeq" id="WP_237395299.1">
    <property type="nucleotide sequence ID" value="NZ_AP024276.1"/>
</dbReference>
<reference evidence="1 2" key="1">
    <citation type="submission" date="2024-06" db="EMBL/GenBank/DDBJ databases">
        <title>Genomic Encyclopedia of Type Strains, Phase IV (KMG-IV): sequencing the most valuable type-strain genomes for metagenomic binning, comparative biology and taxonomic classification.</title>
        <authorList>
            <person name="Goeker M."/>
        </authorList>
    </citation>
    <scope>NUCLEOTIDE SEQUENCE [LARGE SCALE GENOMIC DNA]</scope>
    <source>
        <strain evidence="1 2">DSM 29126</strain>
    </source>
</reference>